<sequence>MLDKQVLRNALKRMLPEMDAATVTLSALKEALHKELGVSHDELKQSKKLVKEVVADLLYLCKNSSSTPIKAAPVPVKKAVVKKSEEEEDVVKRKLSKPKKNCVLESDEEENKPENEQNDDASVHTESENEAPKPVKKTIRKKEVVKRKSSKTKKSRVSDSEDEENESDASPVHTESEHEAPKSKKQRRHRQESEESEGSSSPKKKKTPQVKKPTHNWTSEGYEQLKLLARTAGVLAPAIYKKLREASSLDEAEDILKERLAQANVKWHGKYPGRHDIAALKKKKALAQELDGIDPTLIIDHGPRRPARRVAGVYDLGPKPKFDDENEDSEDESDSGSEASFQLNDDEDEEEVENE</sequence>
<protein>
    <recommendedName>
        <fullName evidence="4">Histone chaperone domain-containing protein</fullName>
    </recommendedName>
</protein>
<feature type="compositionally biased region" description="Acidic residues" evidence="1">
    <location>
        <begin position="105"/>
        <end position="119"/>
    </location>
</feature>
<feature type="region of interest" description="Disordered" evidence="1">
    <location>
        <begin position="82"/>
        <end position="218"/>
    </location>
</feature>
<accession>A0A1W0A2L3</accession>
<organism evidence="2 3">
    <name type="scientific">Thraustotheca clavata</name>
    <dbReference type="NCBI Taxonomy" id="74557"/>
    <lineage>
        <taxon>Eukaryota</taxon>
        <taxon>Sar</taxon>
        <taxon>Stramenopiles</taxon>
        <taxon>Oomycota</taxon>
        <taxon>Saprolegniomycetes</taxon>
        <taxon>Saprolegniales</taxon>
        <taxon>Achlyaceae</taxon>
        <taxon>Thraustotheca</taxon>
    </lineage>
</organism>
<dbReference type="PANTHER" id="PTHR15410:SF2">
    <property type="entry name" value="HIRA-INTERACTING PROTEIN 3"/>
    <property type="match status" value="1"/>
</dbReference>
<feature type="compositionally biased region" description="Basic residues" evidence="1">
    <location>
        <begin position="134"/>
        <end position="155"/>
    </location>
</feature>
<feature type="compositionally biased region" description="Basic and acidic residues" evidence="1">
    <location>
        <begin position="121"/>
        <end position="133"/>
    </location>
</feature>
<dbReference type="EMBL" id="JNBS01000614">
    <property type="protein sequence ID" value="OQS04439.1"/>
    <property type="molecule type" value="Genomic_DNA"/>
</dbReference>
<dbReference type="OrthoDB" id="514832at2759"/>
<evidence type="ECO:0000313" key="2">
    <source>
        <dbReference type="EMBL" id="OQS04439.1"/>
    </source>
</evidence>
<feature type="compositionally biased region" description="Acidic residues" evidence="1">
    <location>
        <begin position="324"/>
        <end position="335"/>
    </location>
</feature>
<evidence type="ECO:0000313" key="3">
    <source>
        <dbReference type="Proteomes" id="UP000243217"/>
    </source>
</evidence>
<dbReference type="GO" id="GO:0005634">
    <property type="term" value="C:nucleus"/>
    <property type="evidence" value="ECO:0007669"/>
    <property type="project" value="TreeGrafter"/>
</dbReference>
<gene>
    <name evidence="2" type="ORF">THRCLA_20882</name>
</gene>
<dbReference type="PANTHER" id="PTHR15410">
    <property type="entry name" value="HIRA-INTERACTING PROTEIN 3"/>
    <property type="match status" value="1"/>
</dbReference>
<dbReference type="InterPro" id="IPR037647">
    <property type="entry name" value="HIRIP3"/>
</dbReference>
<name>A0A1W0A2L3_9STRA</name>
<evidence type="ECO:0008006" key="4">
    <source>
        <dbReference type="Google" id="ProtNLM"/>
    </source>
</evidence>
<dbReference type="AlphaFoldDB" id="A0A1W0A2L3"/>
<comment type="caution">
    <text evidence="2">The sequence shown here is derived from an EMBL/GenBank/DDBJ whole genome shotgun (WGS) entry which is preliminary data.</text>
</comment>
<evidence type="ECO:0000256" key="1">
    <source>
        <dbReference type="SAM" id="MobiDB-lite"/>
    </source>
</evidence>
<dbReference type="STRING" id="74557.A0A1W0A2L3"/>
<feature type="compositionally biased region" description="Acidic residues" evidence="1">
    <location>
        <begin position="344"/>
        <end position="355"/>
    </location>
</feature>
<feature type="compositionally biased region" description="Basic residues" evidence="1">
    <location>
        <begin position="202"/>
        <end position="214"/>
    </location>
</feature>
<proteinExistence type="predicted"/>
<reference evidence="2 3" key="1">
    <citation type="journal article" date="2014" name="Genome Biol. Evol.">
        <title>The secreted proteins of Achlya hypogyna and Thraustotheca clavata identify the ancestral oomycete secretome and reveal gene acquisitions by horizontal gene transfer.</title>
        <authorList>
            <person name="Misner I."/>
            <person name="Blouin N."/>
            <person name="Leonard G."/>
            <person name="Richards T.A."/>
            <person name="Lane C.E."/>
        </authorList>
    </citation>
    <scope>NUCLEOTIDE SEQUENCE [LARGE SCALE GENOMIC DNA]</scope>
    <source>
        <strain evidence="2 3">ATCC 34112</strain>
    </source>
</reference>
<dbReference type="Proteomes" id="UP000243217">
    <property type="component" value="Unassembled WGS sequence"/>
</dbReference>
<feature type="region of interest" description="Disordered" evidence="1">
    <location>
        <begin position="301"/>
        <end position="355"/>
    </location>
</feature>
<keyword evidence="3" id="KW-1185">Reference proteome</keyword>